<reference evidence="1 2" key="1">
    <citation type="submission" date="2019-03" db="EMBL/GenBank/DDBJ databases">
        <title>Diversity of the mouse oral microbiome.</title>
        <authorList>
            <person name="Joseph S."/>
            <person name="Aduse-Opoku J."/>
            <person name="Curtis M."/>
            <person name="Wade W."/>
            <person name="Hashim A."/>
        </authorList>
    </citation>
    <scope>NUCLEOTIDE SEQUENCE [LARGE SCALE GENOMIC DNA]</scope>
    <source>
        <strain evidence="1 2">WT12</strain>
    </source>
</reference>
<dbReference type="RefSeq" id="WP_135054877.1">
    <property type="nucleotide sequence ID" value="NZ_JADGLC010000005.1"/>
</dbReference>
<organism evidence="1 2">
    <name type="scientific">Muribacter muris</name>
    <dbReference type="NCBI Taxonomy" id="67855"/>
    <lineage>
        <taxon>Bacteria</taxon>
        <taxon>Pseudomonadati</taxon>
        <taxon>Pseudomonadota</taxon>
        <taxon>Gammaproteobacteria</taxon>
        <taxon>Pasteurellales</taxon>
        <taxon>Pasteurellaceae</taxon>
        <taxon>Muribacter</taxon>
    </lineage>
</organism>
<dbReference type="Proteomes" id="UP000297396">
    <property type="component" value="Unassembled WGS sequence"/>
</dbReference>
<dbReference type="AlphaFoldDB" id="A0A4Y9K5H4"/>
<protein>
    <submittedName>
        <fullName evidence="1">Uncharacterized protein</fullName>
    </submittedName>
</protein>
<comment type="caution">
    <text evidence="1">The sequence shown here is derived from an EMBL/GenBank/DDBJ whole genome shotgun (WGS) entry which is preliminary data.</text>
</comment>
<gene>
    <name evidence="1" type="ORF">E4T80_03155</name>
</gene>
<evidence type="ECO:0000313" key="1">
    <source>
        <dbReference type="EMBL" id="TFV11987.1"/>
    </source>
</evidence>
<dbReference type="EMBL" id="SPPA01000005">
    <property type="protein sequence ID" value="TFV11987.1"/>
    <property type="molecule type" value="Genomic_DNA"/>
</dbReference>
<evidence type="ECO:0000313" key="2">
    <source>
        <dbReference type="Proteomes" id="UP000297396"/>
    </source>
</evidence>
<name>A0A4Y9K5H4_9PAST</name>
<accession>A0A4Y9K5H4</accession>
<sequence length="83" mass="9168">MRKTPTHKAIPMQQAGEISYSLTYAKAIIKLIEHNGEEVNEFETATNVIRDALGAAQHFLDKIEQAANTGFYFANEKQGGNDA</sequence>
<proteinExistence type="predicted"/>